<name>A0A2T4Z2V6_9HYPH</name>
<proteinExistence type="predicted"/>
<dbReference type="RefSeq" id="WP_170118240.1">
    <property type="nucleotide sequence ID" value="NZ_PZZL01000005.1"/>
</dbReference>
<dbReference type="Proteomes" id="UP000241808">
    <property type="component" value="Unassembled WGS sequence"/>
</dbReference>
<sequence length="57" mass="6221">MTDKTRPPADKASAGAPKGQGDRIDGDNVTHRPDDPIPKLSKSEIPKGTPTRRDDRR</sequence>
<gene>
    <name evidence="2" type="ORF">C8P69_105257</name>
</gene>
<feature type="region of interest" description="Disordered" evidence="1">
    <location>
        <begin position="1"/>
        <end position="57"/>
    </location>
</feature>
<evidence type="ECO:0000313" key="2">
    <source>
        <dbReference type="EMBL" id="PTM55104.1"/>
    </source>
</evidence>
<organism evidence="2 3">
    <name type="scientific">Phreatobacter oligotrophus</name>
    <dbReference type="NCBI Taxonomy" id="1122261"/>
    <lineage>
        <taxon>Bacteria</taxon>
        <taxon>Pseudomonadati</taxon>
        <taxon>Pseudomonadota</taxon>
        <taxon>Alphaproteobacteria</taxon>
        <taxon>Hyphomicrobiales</taxon>
        <taxon>Phreatobacteraceae</taxon>
        <taxon>Phreatobacter</taxon>
    </lineage>
</organism>
<dbReference type="EMBL" id="PZZL01000005">
    <property type="protein sequence ID" value="PTM55104.1"/>
    <property type="molecule type" value="Genomic_DNA"/>
</dbReference>
<feature type="compositionally biased region" description="Basic and acidic residues" evidence="1">
    <location>
        <begin position="20"/>
        <end position="57"/>
    </location>
</feature>
<reference evidence="2 3" key="1">
    <citation type="submission" date="2018-04" db="EMBL/GenBank/DDBJ databases">
        <title>Genomic Encyclopedia of Archaeal and Bacterial Type Strains, Phase II (KMG-II): from individual species to whole genera.</title>
        <authorList>
            <person name="Goeker M."/>
        </authorList>
    </citation>
    <scope>NUCLEOTIDE SEQUENCE [LARGE SCALE GENOMIC DNA]</scope>
    <source>
        <strain evidence="2 3">DSM 25521</strain>
    </source>
</reference>
<protein>
    <submittedName>
        <fullName evidence="2">Uncharacterized protein</fullName>
    </submittedName>
</protein>
<accession>A0A2T4Z2V6</accession>
<dbReference type="AlphaFoldDB" id="A0A2T4Z2V6"/>
<evidence type="ECO:0000256" key="1">
    <source>
        <dbReference type="SAM" id="MobiDB-lite"/>
    </source>
</evidence>
<evidence type="ECO:0000313" key="3">
    <source>
        <dbReference type="Proteomes" id="UP000241808"/>
    </source>
</evidence>
<keyword evidence="3" id="KW-1185">Reference proteome</keyword>
<comment type="caution">
    <text evidence="2">The sequence shown here is derived from an EMBL/GenBank/DDBJ whole genome shotgun (WGS) entry which is preliminary data.</text>
</comment>